<evidence type="ECO:0000313" key="5">
    <source>
        <dbReference type="Proteomes" id="UP000182063"/>
    </source>
</evidence>
<protein>
    <recommendedName>
        <fullName evidence="1">ATP synthase protein I</fullName>
    </recommendedName>
</protein>
<keyword evidence="1 3" id="KW-0472">Membrane</keyword>
<sequence>MGAWTRVEQDPNKARLDSLSKRLGEIKKSQEAETARQRSERGSSKGVATGMRIVTELLAAILGSLLIGWFLDRMLGTSPWFLLVLLFLGMGAAFRNVWKIASVREDSGQDKDEG</sequence>
<dbReference type="EMBL" id="CP018221">
    <property type="protein sequence ID" value="API57944.1"/>
    <property type="molecule type" value="Genomic_DNA"/>
</dbReference>
<feature type="region of interest" description="Disordered" evidence="2">
    <location>
        <begin position="1"/>
        <end position="46"/>
    </location>
</feature>
<feature type="transmembrane region" description="Helical" evidence="3">
    <location>
        <begin position="53"/>
        <end position="71"/>
    </location>
</feature>
<dbReference type="InterPro" id="IPR016989">
    <property type="entry name" value="Atp1_alphaprobac"/>
</dbReference>
<reference evidence="5" key="1">
    <citation type="submission" date="2016-11" db="EMBL/GenBank/DDBJ databases">
        <title>Complete Genome Sequence of alachlor-degrading Sphingomonas sp. strain JJ-A5.</title>
        <authorList>
            <person name="Lee H."/>
            <person name="Ka J.-O."/>
        </authorList>
    </citation>
    <scope>NUCLEOTIDE SEQUENCE [LARGE SCALE GENOMIC DNA]</scope>
    <source>
        <strain evidence="5">JJ-A5</strain>
    </source>
</reference>
<name>A0A1L3ZQP5_9SPHN</name>
<accession>A0A1L3ZQP5</accession>
<keyword evidence="1" id="KW-0375">Hydrogen ion transport</keyword>
<keyword evidence="1" id="KW-0813">Transport</keyword>
<evidence type="ECO:0000313" key="4">
    <source>
        <dbReference type="EMBL" id="API57944.1"/>
    </source>
</evidence>
<dbReference type="Proteomes" id="UP000182063">
    <property type="component" value="Chromosome"/>
</dbReference>
<dbReference type="AlphaFoldDB" id="A0A1L3ZQP5"/>
<feature type="transmembrane region" description="Helical" evidence="3">
    <location>
        <begin position="77"/>
        <end position="94"/>
    </location>
</feature>
<dbReference type="GO" id="GO:0045259">
    <property type="term" value="C:proton-transporting ATP synthase complex"/>
    <property type="evidence" value="ECO:0007669"/>
    <property type="project" value="UniProtKB-UniRule"/>
</dbReference>
<organism evidence="4 5">
    <name type="scientific">Tardibacter chloracetimidivorans</name>
    <dbReference type="NCBI Taxonomy" id="1921510"/>
    <lineage>
        <taxon>Bacteria</taxon>
        <taxon>Pseudomonadati</taxon>
        <taxon>Pseudomonadota</taxon>
        <taxon>Alphaproteobacteria</taxon>
        <taxon>Sphingomonadales</taxon>
        <taxon>Sphingomonadaceae</taxon>
        <taxon>Tardibacter</taxon>
    </lineage>
</organism>
<dbReference type="GO" id="GO:1902600">
    <property type="term" value="P:proton transmembrane transport"/>
    <property type="evidence" value="ECO:0007669"/>
    <property type="project" value="UniProtKB-KW"/>
</dbReference>
<evidence type="ECO:0000256" key="1">
    <source>
        <dbReference type="PIRNR" id="PIRNR032126"/>
    </source>
</evidence>
<keyword evidence="1" id="KW-0406">Ion transport</keyword>
<dbReference type="KEGG" id="sphj:BSL82_00365"/>
<proteinExistence type="inferred from homology"/>
<evidence type="ECO:0000256" key="3">
    <source>
        <dbReference type="SAM" id="Phobius"/>
    </source>
</evidence>
<comment type="similarity">
    <text evidence="1">Belongs to the bacterial AtpI family.</text>
</comment>
<evidence type="ECO:0000256" key="2">
    <source>
        <dbReference type="SAM" id="MobiDB-lite"/>
    </source>
</evidence>
<gene>
    <name evidence="4" type="ORF">BSL82_00365</name>
</gene>
<keyword evidence="3" id="KW-0812">Transmembrane</keyword>
<feature type="compositionally biased region" description="Basic and acidic residues" evidence="2">
    <location>
        <begin position="7"/>
        <end position="43"/>
    </location>
</feature>
<keyword evidence="5" id="KW-1185">Reference proteome</keyword>
<dbReference type="STRING" id="1921510.BSL82_00365"/>
<dbReference type="Pfam" id="PF09527">
    <property type="entry name" value="ATPase_gene1"/>
    <property type="match status" value="1"/>
</dbReference>
<keyword evidence="3" id="KW-1133">Transmembrane helix</keyword>
<dbReference type="PIRSF" id="PIRSF032126">
    <property type="entry name" value="F0F1_ATP_synthase_subunit_I"/>
    <property type="match status" value="1"/>
</dbReference>
<comment type="function">
    <text evidence="1">A possible function for this protein is to guide the assembly of the membrane sector of the ATPase enzyme complex.</text>
</comment>
<dbReference type="InterPro" id="IPR032820">
    <property type="entry name" value="ATPase_put"/>
</dbReference>